<keyword evidence="4 7" id="KW-0964">Secreted</keyword>
<dbReference type="EMBL" id="BPVZ01000054">
    <property type="protein sequence ID" value="GKV19995.1"/>
    <property type="molecule type" value="Genomic_DNA"/>
</dbReference>
<gene>
    <name evidence="8" type="ORF">SLEP1_g30179</name>
</gene>
<keyword evidence="3 7" id="KW-0217">Developmental protein</keyword>
<evidence type="ECO:0000256" key="1">
    <source>
        <dbReference type="ARBA" id="ARBA00004613"/>
    </source>
</evidence>
<dbReference type="PANTHER" id="PTHR33109">
    <property type="entry name" value="EPIDERMAL PATTERNING FACTOR-LIKE PROTEIN 4"/>
    <property type="match status" value="1"/>
</dbReference>
<evidence type="ECO:0000256" key="5">
    <source>
        <dbReference type="ARBA" id="ARBA00022729"/>
    </source>
</evidence>
<evidence type="ECO:0000256" key="4">
    <source>
        <dbReference type="ARBA" id="ARBA00022525"/>
    </source>
</evidence>
<keyword evidence="5" id="KW-0732">Signal</keyword>
<organism evidence="8 9">
    <name type="scientific">Rubroshorea leprosula</name>
    <dbReference type="NCBI Taxonomy" id="152421"/>
    <lineage>
        <taxon>Eukaryota</taxon>
        <taxon>Viridiplantae</taxon>
        <taxon>Streptophyta</taxon>
        <taxon>Embryophyta</taxon>
        <taxon>Tracheophyta</taxon>
        <taxon>Spermatophyta</taxon>
        <taxon>Magnoliopsida</taxon>
        <taxon>eudicotyledons</taxon>
        <taxon>Gunneridae</taxon>
        <taxon>Pentapetalae</taxon>
        <taxon>rosids</taxon>
        <taxon>malvids</taxon>
        <taxon>Malvales</taxon>
        <taxon>Dipterocarpaceae</taxon>
        <taxon>Rubroshorea</taxon>
    </lineage>
</organism>
<dbReference type="InterPro" id="IPR039455">
    <property type="entry name" value="EPFL"/>
</dbReference>
<comment type="subcellular location">
    <subcellularLocation>
        <location evidence="1 7">Secreted</location>
    </subcellularLocation>
</comment>
<dbReference type="AlphaFoldDB" id="A0AAV5K9D9"/>
<reference evidence="8 9" key="1">
    <citation type="journal article" date="2021" name="Commun. Biol.">
        <title>The genome of Shorea leprosula (Dipterocarpaceae) highlights the ecological relevance of drought in aseasonal tropical rainforests.</title>
        <authorList>
            <person name="Ng K.K.S."/>
            <person name="Kobayashi M.J."/>
            <person name="Fawcett J.A."/>
            <person name="Hatakeyama M."/>
            <person name="Paape T."/>
            <person name="Ng C.H."/>
            <person name="Ang C.C."/>
            <person name="Tnah L.H."/>
            <person name="Lee C.T."/>
            <person name="Nishiyama T."/>
            <person name="Sese J."/>
            <person name="O'Brien M.J."/>
            <person name="Copetti D."/>
            <person name="Mohd Noor M.I."/>
            <person name="Ong R.C."/>
            <person name="Putra M."/>
            <person name="Sireger I.Z."/>
            <person name="Indrioko S."/>
            <person name="Kosugi Y."/>
            <person name="Izuno A."/>
            <person name="Isagi Y."/>
            <person name="Lee S.L."/>
            <person name="Shimizu K.K."/>
        </authorList>
    </citation>
    <scope>NUCLEOTIDE SEQUENCE [LARGE SCALE GENOMIC DNA]</scope>
    <source>
        <strain evidence="8">214</strain>
    </source>
</reference>
<keyword evidence="6" id="KW-1015">Disulfide bond</keyword>
<dbReference type="GO" id="GO:0005576">
    <property type="term" value="C:extracellular region"/>
    <property type="evidence" value="ECO:0007669"/>
    <property type="project" value="UniProtKB-SubCell"/>
</dbReference>
<dbReference type="PANTHER" id="PTHR33109:SF7">
    <property type="entry name" value="EPIDERMAL PATTERNING FACTOR-LIKE PROTEIN 2"/>
    <property type="match status" value="1"/>
</dbReference>
<comment type="similarity">
    <text evidence="2 7">Belongs to the plant cysteine rich small secretory peptide family. Epidermal patterning factor subfamily.</text>
</comment>
<evidence type="ECO:0000313" key="9">
    <source>
        <dbReference type="Proteomes" id="UP001054252"/>
    </source>
</evidence>
<name>A0AAV5K9D9_9ROSI</name>
<evidence type="ECO:0000313" key="8">
    <source>
        <dbReference type="EMBL" id="GKV19995.1"/>
    </source>
</evidence>
<dbReference type="GO" id="GO:0010052">
    <property type="term" value="P:guard cell differentiation"/>
    <property type="evidence" value="ECO:0007669"/>
    <property type="project" value="UniProtKB-UniRule"/>
</dbReference>
<keyword evidence="9" id="KW-1185">Reference proteome</keyword>
<accession>A0AAV5K9D9</accession>
<proteinExistence type="inferred from homology"/>
<evidence type="ECO:0000256" key="6">
    <source>
        <dbReference type="ARBA" id="ARBA00023157"/>
    </source>
</evidence>
<evidence type="ECO:0000256" key="2">
    <source>
        <dbReference type="ARBA" id="ARBA00008127"/>
    </source>
</evidence>
<dbReference type="Pfam" id="PF17181">
    <property type="entry name" value="EPF"/>
    <property type="match status" value="1"/>
</dbReference>
<evidence type="ECO:0000256" key="7">
    <source>
        <dbReference type="RuleBase" id="RU367102"/>
    </source>
</evidence>
<comment type="caution">
    <text evidence="8">The sequence shown here is derived from an EMBL/GenBank/DDBJ whole genome shotgun (WGS) entry which is preliminary data.</text>
</comment>
<evidence type="ECO:0000256" key="3">
    <source>
        <dbReference type="ARBA" id="ARBA00022473"/>
    </source>
</evidence>
<sequence>MVMRLIGSRSPRCDRMCSSCGYCEAIQVPIDIDKKERSHFTDATLSIADSRGEDISNYKPISWKCKCGDVIFNP</sequence>
<comment type="function">
    <text evidence="7">Controls stomatal patterning.</text>
</comment>
<dbReference type="Proteomes" id="UP001054252">
    <property type="component" value="Unassembled WGS sequence"/>
</dbReference>
<protein>
    <recommendedName>
        <fullName evidence="7">Epidermal patterning factor-like protein</fullName>
    </recommendedName>
</protein>